<evidence type="ECO:0000313" key="3">
    <source>
        <dbReference type="Proteomes" id="UP000218231"/>
    </source>
</evidence>
<organism evidence="2 3">
    <name type="scientific">Diploscapter pachys</name>
    <dbReference type="NCBI Taxonomy" id="2018661"/>
    <lineage>
        <taxon>Eukaryota</taxon>
        <taxon>Metazoa</taxon>
        <taxon>Ecdysozoa</taxon>
        <taxon>Nematoda</taxon>
        <taxon>Chromadorea</taxon>
        <taxon>Rhabditida</taxon>
        <taxon>Rhabditina</taxon>
        <taxon>Rhabditomorpha</taxon>
        <taxon>Rhabditoidea</taxon>
        <taxon>Rhabditidae</taxon>
        <taxon>Diploscapter</taxon>
    </lineage>
</organism>
<protein>
    <submittedName>
        <fullName evidence="2">Uncharacterized protein</fullName>
    </submittedName>
</protein>
<feature type="compositionally biased region" description="Basic and acidic residues" evidence="1">
    <location>
        <begin position="190"/>
        <end position="212"/>
    </location>
</feature>
<name>A0A2A2JAZ3_9BILA</name>
<accession>A0A2A2JAZ3</accession>
<dbReference type="EMBL" id="LIAE01010551">
    <property type="protein sequence ID" value="PAV58950.1"/>
    <property type="molecule type" value="Genomic_DNA"/>
</dbReference>
<feature type="region of interest" description="Disordered" evidence="1">
    <location>
        <begin position="81"/>
        <end position="109"/>
    </location>
</feature>
<evidence type="ECO:0000256" key="1">
    <source>
        <dbReference type="SAM" id="MobiDB-lite"/>
    </source>
</evidence>
<dbReference type="AlphaFoldDB" id="A0A2A2JAZ3"/>
<evidence type="ECO:0000313" key="2">
    <source>
        <dbReference type="EMBL" id="PAV58950.1"/>
    </source>
</evidence>
<reference evidence="2 3" key="1">
    <citation type="journal article" date="2017" name="Curr. Biol.">
        <title>Genome architecture and evolution of a unichromosomal asexual nematode.</title>
        <authorList>
            <person name="Fradin H."/>
            <person name="Zegar C."/>
            <person name="Gutwein M."/>
            <person name="Lucas J."/>
            <person name="Kovtun M."/>
            <person name="Corcoran D."/>
            <person name="Baugh L.R."/>
            <person name="Kiontke K."/>
            <person name="Gunsalus K."/>
            <person name="Fitch D.H."/>
            <person name="Piano F."/>
        </authorList>
    </citation>
    <scope>NUCLEOTIDE SEQUENCE [LARGE SCALE GENOMIC DNA]</scope>
    <source>
        <strain evidence="2">PF1309</strain>
    </source>
</reference>
<proteinExistence type="predicted"/>
<dbReference type="Proteomes" id="UP000218231">
    <property type="component" value="Unassembled WGS sequence"/>
</dbReference>
<sequence>MTTVRQYLNFSWDSFGRESGIMTGDGEEDSDTGGATTPTPRRMRDLAPIGIAKPEAKYTKEQCEFPLLNMNVNGQSPILMPSAEKRRYSGSLAKGQPTPMGMKSGAQEDEQPIACRLRSNDGISATSNQNKIIPSDSQRNVKVAARRIPVRLLINHPPPEETPRTPQPVVRAAGPAPPKRTRRNSWRPSLDFEKMNQHRLDSTAEIPEHSDNDNNDALP</sequence>
<feature type="region of interest" description="Disordered" evidence="1">
    <location>
        <begin position="121"/>
        <end position="219"/>
    </location>
</feature>
<dbReference type="OrthoDB" id="5831201at2759"/>
<feature type="compositionally biased region" description="Polar residues" evidence="1">
    <location>
        <begin position="121"/>
        <end position="140"/>
    </location>
</feature>
<keyword evidence="3" id="KW-1185">Reference proteome</keyword>
<dbReference type="STRING" id="2018661.A0A2A2JAZ3"/>
<feature type="region of interest" description="Disordered" evidence="1">
    <location>
        <begin position="18"/>
        <end position="44"/>
    </location>
</feature>
<gene>
    <name evidence="2" type="ORF">WR25_18930</name>
</gene>
<comment type="caution">
    <text evidence="2">The sequence shown here is derived from an EMBL/GenBank/DDBJ whole genome shotgun (WGS) entry which is preliminary data.</text>
</comment>